<evidence type="ECO:0000313" key="2">
    <source>
        <dbReference type="Proteomes" id="UP000828048"/>
    </source>
</evidence>
<accession>A0ACB7XYH0</accession>
<name>A0ACB7XYH0_9ERIC</name>
<dbReference type="EMBL" id="CM037155">
    <property type="protein sequence ID" value="KAH7845818.1"/>
    <property type="molecule type" value="Genomic_DNA"/>
</dbReference>
<reference evidence="1 2" key="1">
    <citation type="journal article" date="2021" name="Hortic Res">
        <title>High-quality reference genome and annotation aids understanding of berry development for evergreen blueberry (Vaccinium darrowii).</title>
        <authorList>
            <person name="Yu J."/>
            <person name="Hulse-Kemp A.M."/>
            <person name="Babiker E."/>
            <person name="Staton M."/>
        </authorList>
    </citation>
    <scope>NUCLEOTIDE SEQUENCE [LARGE SCALE GENOMIC DNA]</scope>
    <source>
        <strain evidence="2">cv. NJ 8807/NJ 8810</strain>
        <tissue evidence="1">Young leaf</tissue>
    </source>
</reference>
<comment type="caution">
    <text evidence="1">The sequence shown here is derived from an EMBL/GenBank/DDBJ whole genome shotgun (WGS) entry which is preliminary data.</text>
</comment>
<evidence type="ECO:0000313" key="1">
    <source>
        <dbReference type="EMBL" id="KAH7845818.1"/>
    </source>
</evidence>
<keyword evidence="2" id="KW-1185">Reference proteome</keyword>
<proteinExistence type="predicted"/>
<organism evidence="1 2">
    <name type="scientific">Vaccinium darrowii</name>
    <dbReference type="NCBI Taxonomy" id="229202"/>
    <lineage>
        <taxon>Eukaryota</taxon>
        <taxon>Viridiplantae</taxon>
        <taxon>Streptophyta</taxon>
        <taxon>Embryophyta</taxon>
        <taxon>Tracheophyta</taxon>
        <taxon>Spermatophyta</taxon>
        <taxon>Magnoliopsida</taxon>
        <taxon>eudicotyledons</taxon>
        <taxon>Gunneridae</taxon>
        <taxon>Pentapetalae</taxon>
        <taxon>asterids</taxon>
        <taxon>Ericales</taxon>
        <taxon>Ericaceae</taxon>
        <taxon>Vaccinioideae</taxon>
        <taxon>Vaccinieae</taxon>
        <taxon>Vaccinium</taxon>
    </lineage>
</organism>
<sequence length="181" mass="20755">MKDSNAGLGTWCSPTVFVDNLPHQIRKIWVFNLFSRYGKIKDIFIPNKKSKISGQSFGFVRFFRRDEATFAVKKLNNTWCWNRRLDVKFAKFLKKEGNIGVHGEDKEDGHLSKTKGDDSKNEDMEDVSKNVEEEVVKDSNGNEVLSSVDKDKNVSKQNLILGGHQLNEEPIDALSHYFGDW</sequence>
<dbReference type="Proteomes" id="UP000828048">
    <property type="component" value="Chromosome 5"/>
</dbReference>
<protein>
    <submittedName>
        <fullName evidence="1">Uncharacterized protein</fullName>
    </submittedName>
</protein>
<gene>
    <name evidence="1" type="ORF">Vadar_006425</name>
</gene>